<keyword evidence="6 10" id="KW-0378">Hydrolase</keyword>
<dbReference type="GO" id="GO:0004053">
    <property type="term" value="F:arginase activity"/>
    <property type="evidence" value="ECO:0007669"/>
    <property type="project" value="UniProtKB-UniRule"/>
</dbReference>
<proteinExistence type="inferred from homology"/>
<comment type="catalytic activity">
    <reaction evidence="10">
        <text>L-arginine + H2O = urea + L-ornithine</text>
        <dbReference type="Rhea" id="RHEA:20569"/>
        <dbReference type="ChEBI" id="CHEBI:15377"/>
        <dbReference type="ChEBI" id="CHEBI:16199"/>
        <dbReference type="ChEBI" id="CHEBI:32682"/>
        <dbReference type="ChEBI" id="CHEBI:46911"/>
        <dbReference type="EC" id="3.5.3.1"/>
    </reaction>
</comment>
<dbReference type="CDD" id="cd09989">
    <property type="entry name" value="Arginase"/>
    <property type="match status" value="1"/>
</dbReference>
<comment type="cofactor">
    <cofactor evidence="10">
        <name>Mn(2+)</name>
        <dbReference type="ChEBI" id="CHEBI:29035"/>
    </cofactor>
    <text evidence="10">Binds 2 manganese ions per subunit.</text>
</comment>
<dbReference type="GO" id="GO:0006525">
    <property type="term" value="P:arginine metabolic process"/>
    <property type="evidence" value="ECO:0007669"/>
    <property type="project" value="UniProtKB-KW"/>
</dbReference>
<keyword evidence="7 10" id="KW-0464">Manganese</keyword>
<comment type="pathway">
    <text evidence="1">Nitrogen metabolism; urea cycle; L-ornithine and urea from L-arginine: step 1/1.</text>
</comment>
<evidence type="ECO:0000256" key="7">
    <source>
        <dbReference type="ARBA" id="ARBA00023211"/>
    </source>
</evidence>
<name>A0A246GLP7_9FLAO</name>
<dbReference type="Proteomes" id="UP000197768">
    <property type="component" value="Unassembled WGS sequence"/>
</dbReference>
<evidence type="ECO:0000256" key="4">
    <source>
        <dbReference type="ARBA" id="ARBA00022503"/>
    </source>
</evidence>
<dbReference type="PRINTS" id="PR00116">
    <property type="entry name" value="ARGINASE"/>
</dbReference>
<comment type="similarity">
    <text evidence="9 10">Belongs to the arginase family.</text>
</comment>
<evidence type="ECO:0000313" key="12">
    <source>
        <dbReference type="Proteomes" id="UP000197768"/>
    </source>
</evidence>
<dbReference type="Pfam" id="PF00491">
    <property type="entry name" value="Arginase"/>
    <property type="match status" value="1"/>
</dbReference>
<dbReference type="GO" id="GO:0005829">
    <property type="term" value="C:cytosol"/>
    <property type="evidence" value="ECO:0007669"/>
    <property type="project" value="TreeGrafter"/>
</dbReference>
<reference evidence="11 12" key="1">
    <citation type="journal article" date="2017" name="Infect. Genet. Evol.">
        <title>Comparative genome analysis of fish pathogen Flavobacterium columnare reveals extensive sequence diversity within the species.</title>
        <authorList>
            <person name="Kayansamruaj P."/>
            <person name="Dong H.T."/>
            <person name="Hirono I."/>
            <person name="Kondo H."/>
            <person name="Senapin S."/>
            <person name="Rodkhum C."/>
        </authorList>
    </citation>
    <scope>NUCLEOTIDE SEQUENCE [LARGE SCALE GENOMIC DNA]</scope>
    <source>
        <strain evidence="11 12">1215</strain>
    </source>
</reference>
<evidence type="ECO:0000313" key="11">
    <source>
        <dbReference type="EMBL" id="OWP85270.1"/>
    </source>
</evidence>
<dbReference type="NCBIfam" id="TIGR01229">
    <property type="entry name" value="rocF_arginase"/>
    <property type="match status" value="1"/>
</dbReference>
<evidence type="ECO:0000256" key="1">
    <source>
        <dbReference type="ARBA" id="ARBA00005098"/>
    </source>
</evidence>
<dbReference type="PANTHER" id="PTHR43782">
    <property type="entry name" value="ARGINASE"/>
    <property type="match status" value="1"/>
</dbReference>
<accession>A0A246GLP7</accession>
<dbReference type="InterPro" id="IPR014033">
    <property type="entry name" value="Arginase"/>
</dbReference>
<comment type="caution">
    <text evidence="11">The sequence shown here is derived from an EMBL/GenBank/DDBJ whole genome shotgun (WGS) entry which is preliminary data.</text>
</comment>
<evidence type="ECO:0000256" key="3">
    <source>
        <dbReference type="ARBA" id="ARBA00018123"/>
    </source>
</evidence>
<evidence type="ECO:0000256" key="5">
    <source>
        <dbReference type="ARBA" id="ARBA00022723"/>
    </source>
</evidence>
<sequence length="318" mass="35066">MSKLITFLINQSEIAAGTRGASLGPEAIMAAARKKESYIFGENTLETIKNVNTYLDKPTKFPFAKRIDGLLSIYEELNAKVSSLLQNKQFPIILAADHGSAGGTIAGVKSAYPDKRIGVVWIDAHADIHTPYTTPSGNMHGMPLASVMNIDNIECQINKVDEKTVDYWNQLKNVGGITNKINPEDLVYIAVRDTEPEEEAVIERLGLKWYTVQDVRNLGIWTLVNNINTQLHQCDIIYISFDVDSMDPILTSHGTGTPVPHGITPQEAKDLLVHLTSNPKTACVEVVEVNPCLDEKINTMAEITLDIVDSIVNVVKNR</sequence>
<keyword evidence="5 10" id="KW-0479">Metal-binding</keyword>
<keyword evidence="4 10" id="KW-0056">Arginine metabolism</keyword>
<evidence type="ECO:0000256" key="6">
    <source>
        <dbReference type="ARBA" id="ARBA00022801"/>
    </source>
</evidence>
<evidence type="ECO:0000256" key="8">
    <source>
        <dbReference type="NCBIfam" id="TIGR01229"/>
    </source>
</evidence>
<dbReference type="EMBL" id="MTCZ01000004">
    <property type="protein sequence ID" value="OWP85270.1"/>
    <property type="molecule type" value="Genomic_DNA"/>
</dbReference>
<dbReference type="Gene3D" id="3.40.800.10">
    <property type="entry name" value="Ureohydrolase domain"/>
    <property type="match status" value="1"/>
</dbReference>
<gene>
    <name evidence="11" type="ORF">BWK59_01135</name>
</gene>
<dbReference type="RefSeq" id="WP_088390229.1">
    <property type="nucleotide sequence ID" value="NZ_MTCZ01000004.1"/>
</dbReference>
<dbReference type="EC" id="3.5.3.1" evidence="2 8"/>
<dbReference type="PROSITE" id="PS51409">
    <property type="entry name" value="ARGINASE_2"/>
    <property type="match status" value="1"/>
</dbReference>
<dbReference type="PANTHER" id="PTHR43782:SF3">
    <property type="entry name" value="ARGINASE"/>
    <property type="match status" value="1"/>
</dbReference>
<protein>
    <recommendedName>
        <fullName evidence="3 8">Arginase</fullName>
        <ecNumber evidence="2 8">3.5.3.1</ecNumber>
    </recommendedName>
</protein>
<dbReference type="InterPro" id="IPR023696">
    <property type="entry name" value="Ureohydrolase_dom_sf"/>
</dbReference>
<dbReference type="SUPFAM" id="SSF52768">
    <property type="entry name" value="Arginase/deacetylase"/>
    <property type="match status" value="1"/>
</dbReference>
<dbReference type="AlphaFoldDB" id="A0A246GLP7"/>
<dbReference type="GO" id="GO:0030145">
    <property type="term" value="F:manganese ion binding"/>
    <property type="evidence" value="ECO:0007669"/>
    <property type="project" value="TreeGrafter"/>
</dbReference>
<evidence type="ECO:0000256" key="9">
    <source>
        <dbReference type="PROSITE-ProRule" id="PRU00742"/>
    </source>
</evidence>
<organism evidence="11 12">
    <name type="scientific">Flavobacterium davisii</name>
    <dbReference type="NCBI Taxonomy" id="2906077"/>
    <lineage>
        <taxon>Bacteria</taxon>
        <taxon>Pseudomonadati</taxon>
        <taxon>Bacteroidota</taxon>
        <taxon>Flavobacteriia</taxon>
        <taxon>Flavobacteriales</taxon>
        <taxon>Flavobacteriaceae</taxon>
        <taxon>Flavobacterium</taxon>
    </lineage>
</organism>
<evidence type="ECO:0000256" key="10">
    <source>
        <dbReference type="RuleBase" id="RU361159"/>
    </source>
</evidence>
<evidence type="ECO:0000256" key="2">
    <source>
        <dbReference type="ARBA" id="ARBA00012168"/>
    </source>
</evidence>
<dbReference type="InterPro" id="IPR006035">
    <property type="entry name" value="Ureohydrolase"/>
</dbReference>